<evidence type="ECO:0000313" key="11">
    <source>
        <dbReference type="EMBL" id="ABD10374.1"/>
    </source>
</evidence>
<dbReference type="SMART" id="SM00825">
    <property type="entry name" value="PKS_KS"/>
    <property type="match status" value="1"/>
</dbReference>
<dbReference type="Gene3D" id="1.10.1200.10">
    <property type="entry name" value="ACP-like"/>
    <property type="match status" value="1"/>
</dbReference>
<dbReference type="GO" id="GO:0005737">
    <property type="term" value="C:cytoplasm"/>
    <property type="evidence" value="ECO:0007669"/>
    <property type="project" value="UniProtKB-SubCell"/>
</dbReference>
<dbReference type="InterPro" id="IPR014030">
    <property type="entry name" value="Ketoacyl_synth_N"/>
</dbReference>
<dbReference type="GO" id="GO:0005886">
    <property type="term" value="C:plasma membrane"/>
    <property type="evidence" value="ECO:0007669"/>
    <property type="project" value="TreeGrafter"/>
</dbReference>
<dbReference type="Pfam" id="PF00698">
    <property type="entry name" value="Acyl_transf_1"/>
    <property type="match status" value="1"/>
</dbReference>
<evidence type="ECO:0000256" key="5">
    <source>
        <dbReference type="ARBA" id="ARBA00022553"/>
    </source>
</evidence>
<dbReference type="InterPro" id="IPR020841">
    <property type="entry name" value="PKS_Beta-ketoAc_synthase_dom"/>
</dbReference>
<feature type="domain" description="Ketosynthase family 3 (KS3)" evidence="10">
    <location>
        <begin position="76"/>
        <end position="498"/>
    </location>
</feature>
<dbReference type="InterPro" id="IPR050091">
    <property type="entry name" value="PKS_NRPS_Biosynth_Enz"/>
</dbReference>
<reference evidence="11 12" key="1">
    <citation type="journal article" date="2007" name="Genome Res.">
        <title>Genome characteristics of facultatively symbiotic Frankia sp. strains reflect host range and host plant biogeography.</title>
        <authorList>
            <person name="Normand P."/>
            <person name="Lapierre P."/>
            <person name="Tisa L.S."/>
            <person name="Gogarten J.P."/>
            <person name="Alloisio N."/>
            <person name="Bagnarol E."/>
            <person name="Bassi C.A."/>
            <person name="Berry A.M."/>
            <person name="Bickhart D.M."/>
            <person name="Choisne N."/>
            <person name="Couloux A."/>
            <person name="Cournoyer B."/>
            <person name="Cruveiller S."/>
            <person name="Daubin V."/>
            <person name="Demange N."/>
            <person name="Francino M.P."/>
            <person name="Goltsman E."/>
            <person name="Huang Y."/>
            <person name="Kopp O.R."/>
            <person name="Labarre L."/>
            <person name="Lapidus A."/>
            <person name="Lavire C."/>
            <person name="Marechal J."/>
            <person name="Martinez M."/>
            <person name="Mastronunzio J.E."/>
            <person name="Mullin B.C."/>
            <person name="Niemann J."/>
            <person name="Pujic P."/>
            <person name="Rawnsley T."/>
            <person name="Rouy Z."/>
            <person name="Schenowitz C."/>
            <person name="Sellstedt A."/>
            <person name="Tavares F."/>
            <person name="Tomkins J.P."/>
            <person name="Vallenet D."/>
            <person name="Valverde C."/>
            <person name="Wall L.G."/>
            <person name="Wang Y."/>
            <person name="Medigue C."/>
            <person name="Benson D.R."/>
        </authorList>
    </citation>
    <scope>NUCLEOTIDE SEQUENCE [LARGE SCALE GENOMIC DNA]</scope>
    <source>
        <strain evidence="12">DSM 45818 / CECT 9043 / CcI3</strain>
    </source>
</reference>
<dbReference type="GO" id="GO:0031177">
    <property type="term" value="F:phosphopantetheine binding"/>
    <property type="evidence" value="ECO:0007669"/>
    <property type="project" value="InterPro"/>
</dbReference>
<feature type="region of interest" description="Disordered" evidence="8">
    <location>
        <begin position="964"/>
        <end position="987"/>
    </location>
</feature>
<dbReference type="InterPro" id="IPR020806">
    <property type="entry name" value="PKS_PP-bd"/>
</dbReference>
<dbReference type="GO" id="GO:0004312">
    <property type="term" value="F:fatty acid synthase activity"/>
    <property type="evidence" value="ECO:0007669"/>
    <property type="project" value="TreeGrafter"/>
</dbReference>
<feature type="region of interest" description="Disordered" evidence="8">
    <location>
        <begin position="1"/>
        <end position="74"/>
    </location>
</feature>
<dbReference type="InterPro" id="IPR036736">
    <property type="entry name" value="ACP-like_sf"/>
</dbReference>
<dbReference type="InterPro" id="IPR014043">
    <property type="entry name" value="Acyl_transferase_dom"/>
</dbReference>
<dbReference type="InterPro" id="IPR016035">
    <property type="entry name" value="Acyl_Trfase/lysoPLipase"/>
</dbReference>
<dbReference type="Pfam" id="PF02801">
    <property type="entry name" value="Ketoacyl-synt_C"/>
    <property type="match status" value="1"/>
</dbReference>
<comment type="subcellular location">
    <subcellularLocation>
        <location evidence="1">Cytoplasm</location>
    </subcellularLocation>
</comment>
<dbReference type="Gene3D" id="3.40.47.10">
    <property type="match status" value="1"/>
</dbReference>
<dbReference type="SUPFAM" id="SSF55048">
    <property type="entry name" value="Probable ACP-binding domain of malonyl-CoA ACP transacylase"/>
    <property type="match status" value="1"/>
</dbReference>
<feature type="compositionally biased region" description="Basic and acidic residues" evidence="8">
    <location>
        <begin position="969"/>
        <end position="982"/>
    </location>
</feature>
<keyword evidence="12" id="KW-1185">Reference proteome</keyword>
<proteinExistence type="predicted"/>
<name>Q2JEB8_FRACC</name>
<dbReference type="InterPro" id="IPR016039">
    <property type="entry name" value="Thiolase-like"/>
</dbReference>
<dbReference type="SMART" id="SM00823">
    <property type="entry name" value="PKS_PP"/>
    <property type="match status" value="1"/>
</dbReference>
<dbReference type="Pfam" id="PF00550">
    <property type="entry name" value="PP-binding"/>
    <property type="match status" value="1"/>
</dbReference>
<evidence type="ECO:0000313" key="12">
    <source>
        <dbReference type="Proteomes" id="UP000001937"/>
    </source>
</evidence>
<feature type="compositionally biased region" description="Polar residues" evidence="8">
    <location>
        <begin position="29"/>
        <end position="42"/>
    </location>
</feature>
<keyword evidence="7" id="KW-0677">Repeat</keyword>
<dbReference type="PROSITE" id="PS52004">
    <property type="entry name" value="KS3_2"/>
    <property type="match status" value="1"/>
</dbReference>
<gene>
    <name evidence="11" type="ordered locus">Francci3_0991</name>
</gene>
<feature type="compositionally biased region" description="Basic and acidic residues" evidence="8">
    <location>
        <begin position="48"/>
        <end position="70"/>
    </location>
</feature>
<dbReference type="Pfam" id="PF00109">
    <property type="entry name" value="ketoacyl-synt"/>
    <property type="match status" value="1"/>
</dbReference>
<comment type="pathway">
    <text evidence="2">Antibiotic biosynthesis.</text>
</comment>
<evidence type="ECO:0000256" key="3">
    <source>
        <dbReference type="ARBA" id="ARBA00022450"/>
    </source>
</evidence>
<evidence type="ECO:0000256" key="6">
    <source>
        <dbReference type="ARBA" id="ARBA00022679"/>
    </source>
</evidence>
<evidence type="ECO:0000256" key="7">
    <source>
        <dbReference type="ARBA" id="ARBA00022737"/>
    </source>
</evidence>
<evidence type="ECO:0000259" key="10">
    <source>
        <dbReference type="PROSITE" id="PS52004"/>
    </source>
</evidence>
<dbReference type="InterPro" id="IPR016036">
    <property type="entry name" value="Malonyl_transacylase_ACP-bd"/>
</dbReference>
<dbReference type="SUPFAM" id="SSF47336">
    <property type="entry name" value="ACP-like"/>
    <property type="match status" value="1"/>
</dbReference>
<dbReference type="EMBL" id="CP000249">
    <property type="protein sequence ID" value="ABD10374.1"/>
    <property type="molecule type" value="Genomic_DNA"/>
</dbReference>
<evidence type="ECO:0000256" key="8">
    <source>
        <dbReference type="SAM" id="MobiDB-lite"/>
    </source>
</evidence>
<feature type="compositionally biased region" description="Basic and acidic residues" evidence="8">
    <location>
        <begin position="1"/>
        <end position="12"/>
    </location>
</feature>
<dbReference type="PANTHER" id="PTHR43775:SF37">
    <property type="entry name" value="SI:DKEY-61P9.11"/>
    <property type="match status" value="1"/>
</dbReference>
<dbReference type="GO" id="GO:0006633">
    <property type="term" value="P:fatty acid biosynthetic process"/>
    <property type="evidence" value="ECO:0007669"/>
    <property type="project" value="TreeGrafter"/>
</dbReference>
<evidence type="ECO:0000256" key="2">
    <source>
        <dbReference type="ARBA" id="ARBA00004792"/>
    </source>
</evidence>
<dbReference type="InterPro" id="IPR054514">
    <property type="entry name" value="RhiE-like_linker"/>
</dbReference>
<feature type="domain" description="Carrier" evidence="9">
    <location>
        <begin position="995"/>
        <end position="1076"/>
    </location>
</feature>
<dbReference type="PROSITE" id="PS50075">
    <property type="entry name" value="CARRIER"/>
    <property type="match status" value="1"/>
</dbReference>
<dbReference type="STRING" id="106370.Francci3_0991"/>
<dbReference type="SUPFAM" id="SSF52151">
    <property type="entry name" value="FabD/lysophospholipase-like"/>
    <property type="match status" value="1"/>
</dbReference>
<dbReference type="SMART" id="SM00827">
    <property type="entry name" value="PKS_AT"/>
    <property type="match status" value="1"/>
</dbReference>
<keyword evidence="4" id="KW-0963">Cytoplasm</keyword>
<keyword evidence="5" id="KW-0597">Phosphoprotein</keyword>
<dbReference type="SMART" id="SM01294">
    <property type="entry name" value="PKS_PP_betabranch"/>
    <property type="match status" value="1"/>
</dbReference>
<sequence>MSKQRKSDDRLPRVSPDLADPIRPVLVEQLTNSDITVTTTDDSANDAPVKKADQTIRADPSKGSGERTRDAGGNTSSAVAVIGIGCRLPGGVGSAASLWDFLRDGRDAVTDVPSERWSEASREASQAETDRNVLWRGGFLSEDVGAFDPEAFGIDPTEAELIDPQHRLLLEVVQEGFEHAGLPTDDLVGSSTAVFVGMSNLDHMLHAHQLPSGGGPYFVPGNQAGPASGRISHVFGLRGPSMTVDTSCSTGLATVYLACNSLRQDECDLAITGAVNLLLSPRTFLAYNELGVLSPTGRCFSFDERADGYVRAEGCVVLVLKRLDDAMRDQDRVLAVLRGVAVNHDGKTSPFTVPSEQAQEEVFRTALSIADVDPEEIGMIEAHGTGTIVGDPIEFRSLAAVYGRGRGRCALGSAKTNFGHAEPAAGMVGLLKAILAVYHGEVPASLHFRRWNPAINPSGTRLFVPTVTTPWPVTGGPRLAAVSSYGVGGTNAHAIVEEPPDSSSPVAPRSSSSSDDSVLTFLLSEGSETALQHSAIRLADWLIRSGATTPLKDIAHTLAVRRSHGPERLAVVARSRDDLVNRLRAYADGTHPRPEGMVNDYVHAEHATGPVWVFSGHGSQWPGMGRDLFATEPVFADTIAALDPLIRAESGFSPEEVLRAGDEVTRIDQVQPLIFVVQVALARTLQSHGIHPAAVVGHSMGEIAAAVIAEALTVEDGIRVICRRSRLCVPIAEARVAAMAVVELDAATVQAEIDHLPDVAVAFFAAPRSTVIGGTRVEVERLVESWTSRDVPAHMINVDVASHCPLIHPVADALTAELSDIRPRQPTIRFYTTVLPDPRQTPTFDAAYWGENMRCPVRAVDATTAIVNDGHQLFQEISPHPVAIHPLILTLQAAGAPEATVVPTTDNRHDQATALRTSIAALHCAGLDMNWRRWHGDGAIADVPPTTWDRRTYLIKLLRNLAPPTDSARSAHTEPTEQRPDTGTDADISAEISQATRDERLKIIRKMIIEILREILSLRARRLSPSAAFSELGLNSLRAVEFRGRIQQIFKVSISLAAIREHPTIAEFSEYIAELL</sequence>
<dbReference type="AlphaFoldDB" id="Q2JEB8"/>
<dbReference type="SUPFAM" id="SSF53901">
    <property type="entry name" value="Thiolase-like"/>
    <property type="match status" value="1"/>
</dbReference>
<dbReference type="PhylomeDB" id="Q2JEB8"/>
<dbReference type="eggNOG" id="COG3321">
    <property type="taxonomic scope" value="Bacteria"/>
</dbReference>
<evidence type="ECO:0000256" key="1">
    <source>
        <dbReference type="ARBA" id="ARBA00004496"/>
    </source>
</evidence>
<evidence type="ECO:0000256" key="4">
    <source>
        <dbReference type="ARBA" id="ARBA00022490"/>
    </source>
</evidence>
<keyword evidence="6 11" id="KW-0808">Transferase</keyword>
<dbReference type="Gene3D" id="3.30.70.250">
    <property type="entry name" value="Malonyl-CoA ACP transacylase, ACP-binding"/>
    <property type="match status" value="1"/>
</dbReference>
<dbReference type="Gene3D" id="3.40.366.10">
    <property type="entry name" value="Malonyl-Coenzyme A Acyl Carrier Protein, domain 2"/>
    <property type="match status" value="1"/>
</dbReference>
<dbReference type="CDD" id="cd00833">
    <property type="entry name" value="PKS"/>
    <property type="match status" value="1"/>
</dbReference>
<evidence type="ECO:0000259" key="9">
    <source>
        <dbReference type="PROSITE" id="PS50075"/>
    </source>
</evidence>
<dbReference type="Proteomes" id="UP000001937">
    <property type="component" value="Chromosome"/>
</dbReference>
<dbReference type="Pfam" id="PF22336">
    <property type="entry name" value="RhiE-like_linker"/>
    <property type="match status" value="1"/>
</dbReference>
<dbReference type="InterPro" id="IPR014031">
    <property type="entry name" value="Ketoacyl_synth_C"/>
</dbReference>
<dbReference type="KEGG" id="fra:Francci3_0991"/>
<protein>
    <submittedName>
        <fullName evidence="11">Acyl transferase region</fullName>
    </submittedName>
</protein>
<keyword evidence="3" id="KW-0596">Phosphopantetheine</keyword>
<dbReference type="RefSeq" id="WP_011435442.1">
    <property type="nucleotide sequence ID" value="NC_007777.1"/>
</dbReference>
<dbReference type="GO" id="GO:0071770">
    <property type="term" value="P:DIM/DIP cell wall layer assembly"/>
    <property type="evidence" value="ECO:0007669"/>
    <property type="project" value="TreeGrafter"/>
</dbReference>
<dbReference type="InterPro" id="IPR009081">
    <property type="entry name" value="PP-bd_ACP"/>
</dbReference>
<dbReference type="PANTHER" id="PTHR43775">
    <property type="entry name" value="FATTY ACID SYNTHASE"/>
    <property type="match status" value="1"/>
</dbReference>
<organism evidence="11 12">
    <name type="scientific">Frankia casuarinae (strain DSM 45818 / CECT 9043 / HFP020203 / CcI3)</name>
    <dbReference type="NCBI Taxonomy" id="106370"/>
    <lineage>
        <taxon>Bacteria</taxon>
        <taxon>Bacillati</taxon>
        <taxon>Actinomycetota</taxon>
        <taxon>Actinomycetes</taxon>
        <taxon>Frankiales</taxon>
        <taxon>Frankiaceae</taxon>
        <taxon>Frankia</taxon>
    </lineage>
</organism>
<dbReference type="InterPro" id="IPR001227">
    <property type="entry name" value="Ac_transferase_dom_sf"/>
</dbReference>
<accession>Q2JEB8</accession>
<dbReference type="HOGENOM" id="CLU_000022_16_6_11"/>